<dbReference type="RefSeq" id="WP_170163925.1">
    <property type="nucleotide sequence ID" value="NZ_REFR01000015.1"/>
</dbReference>
<keyword evidence="3 5" id="KW-1133">Transmembrane helix</keyword>
<dbReference type="EMBL" id="REFR01000015">
    <property type="protein sequence ID" value="RMB01943.1"/>
    <property type="molecule type" value="Genomic_DNA"/>
</dbReference>
<evidence type="ECO:0000256" key="2">
    <source>
        <dbReference type="ARBA" id="ARBA00022692"/>
    </source>
</evidence>
<dbReference type="PROSITE" id="PS50850">
    <property type="entry name" value="MFS"/>
    <property type="match status" value="1"/>
</dbReference>
<comment type="similarity">
    <text evidence="1">Belongs to the sodium:galactoside symporter (TC 2.A.2) family.</text>
</comment>
<feature type="transmembrane region" description="Helical" evidence="5">
    <location>
        <begin position="238"/>
        <end position="263"/>
    </location>
</feature>
<gene>
    <name evidence="7" type="ORF">BXY39_3451</name>
</gene>
<dbReference type="FunCoup" id="A0A3M0CFK5">
    <property type="interactions" value="275"/>
</dbReference>
<evidence type="ECO:0000256" key="1">
    <source>
        <dbReference type="ARBA" id="ARBA00009617"/>
    </source>
</evidence>
<accession>A0A3M0CFK5</accession>
<name>A0A3M0CFK5_9PROT</name>
<feature type="transmembrane region" description="Helical" evidence="5">
    <location>
        <begin position="85"/>
        <end position="103"/>
    </location>
</feature>
<organism evidence="7 8">
    <name type="scientific">Eilatimonas milleporae</name>
    <dbReference type="NCBI Taxonomy" id="911205"/>
    <lineage>
        <taxon>Bacteria</taxon>
        <taxon>Pseudomonadati</taxon>
        <taxon>Pseudomonadota</taxon>
        <taxon>Alphaproteobacteria</taxon>
        <taxon>Kordiimonadales</taxon>
        <taxon>Kordiimonadaceae</taxon>
        <taxon>Eilatimonas</taxon>
    </lineage>
</organism>
<protein>
    <submittedName>
        <fullName evidence="7">GPH family glycoside/pentoside/hexuronide:cation symporter</fullName>
    </submittedName>
</protein>
<comment type="caution">
    <text evidence="7">The sequence shown here is derived from an EMBL/GenBank/DDBJ whole genome shotgun (WGS) entry which is preliminary data.</text>
</comment>
<dbReference type="InterPro" id="IPR036259">
    <property type="entry name" value="MFS_trans_sf"/>
</dbReference>
<reference evidence="7 8" key="1">
    <citation type="submission" date="2018-10" db="EMBL/GenBank/DDBJ databases">
        <title>Genomic Encyclopedia of Archaeal and Bacterial Type Strains, Phase II (KMG-II): from individual species to whole genera.</title>
        <authorList>
            <person name="Goeker M."/>
        </authorList>
    </citation>
    <scope>NUCLEOTIDE SEQUENCE [LARGE SCALE GENOMIC DNA]</scope>
    <source>
        <strain evidence="7 8">DSM 25217</strain>
    </source>
</reference>
<evidence type="ECO:0000313" key="8">
    <source>
        <dbReference type="Proteomes" id="UP000271227"/>
    </source>
</evidence>
<dbReference type="CDD" id="cd17332">
    <property type="entry name" value="MFS_MelB_like"/>
    <property type="match status" value="1"/>
</dbReference>
<feature type="transmembrane region" description="Helical" evidence="5">
    <location>
        <begin position="367"/>
        <end position="391"/>
    </location>
</feature>
<dbReference type="Proteomes" id="UP000271227">
    <property type="component" value="Unassembled WGS sequence"/>
</dbReference>
<dbReference type="SUPFAM" id="SSF103473">
    <property type="entry name" value="MFS general substrate transporter"/>
    <property type="match status" value="1"/>
</dbReference>
<dbReference type="InterPro" id="IPR039672">
    <property type="entry name" value="MFS_2"/>
</dbReference>
<feature type="transmembrane region" description="Helical" evidence="5">
    <location>
        <begin position="324"/>
        <end position="346"/>
    </location>
</feature>
<dbReference type="GO" id="GO:0005886">
    <property type="term" value="C:plasma membrane"/>
    <property type="evidence" value="ECO:0007669"/>
    <property type="project" value="TreeGrafter"/>
</dbReference>
<dbReference type="InParanoid" id="A0A3M0CFK5"/>
<feature type="domain" description="Major facilitator superfamily (MFS) profile" evidence="6">
    <location>
        <begin position="9"/>
        <end position="437"/>
    </location>
</feature>
<sequence length="462" mass="50062">MSQEKVEKLPVSLKAGWGVGALGVSVLMNGVAGVILFYLVSIVKMDPAVAGTLIFSFKILDVITDPLMGRISDRTVSGMGRRRPYLLLGCFVSTISMLVLFNVPDWNSGNAVLAYVSFGLLIYTLGYTIFNVPYITMPAEMTDGYHERSSIHGYRVVFISLGSTVGGALGPILLQMYGQTRETYSLIASLKAVMIFVSMLACFYLTKKARSIVRTEVTPKFLQQVAHMRKNQHFLKILAAKLIQLIGIFATQAALFFFFLNALQVPETYIVVYGISMTVSSIIFAPLLVRLSKRIGKPNAYIVCGVIYSLNCLSWYFSGPGESVWLIGLRGFITGIPFAGNIMLAMSMLTDTIEYDARKNGVRQEGIFTAMYSFVEKFAGAFGPLIVGLLLSFAGFDKSLAPNAGQSPEVVSALLLGMAAIPALTSFLSVLIIRTYTLDEGAIEAVAQGDAGPAKPLASPAE</sequence>
<proteinExistence type="inferred from homology"/>
<evidence type="ECO:0000256" key="4">
    <source>
        <dbReference type="ARBA" id="ARBA00023136"/>
    </source>
</evidence>
<dbReference type="InterPro" id="IPR020846">
    <property type="entry name" value="MFS_dom"/>
</dbReference>
<evidence type="ECO:0000256" key="3">
    <source>
        <dbReference type="ARBA" id="ARBA00022989"/>
    </source>
</evidence>
<feature type="transmembrane region" description="Helical" evidence="5">
    <location>
        <begin position="300"/>
        <end position="318"/>
    </location>
</feature>
<dbReference type="GO" id="GO:0008643">
    <property type="term" value="P:carbohydrate transport"/>
    <property type="evidence" value="ECO:0007669"/>
    <property type="project" value="InterPro"/>
</dbReference>
<dbReference type="GO" id="GO:0015293">
    <property type="term" value="F:symporter activity"/>
    <property type="evidence" value="ECO:0007669"/>
    <property type="project" value="InterPro"/>
</dbReference>
<dbReference type="PANTHER" id="PTHR11328">
    <property type="entry name" value="MAJOR FACILITATOR SUPERFAMILY DOMAIN-CONTAINING PROTEIN"/>
    <property type="match status" value="1"/>
</dbReference>
<feature type="transmembrane region" description="Helical" evidence="5">
    <location>
        <begin position="21"/>
        <end position="41"/>
    </location>
</feature>
<evidence type="ECO:0000259" key="6">
    <source>
        <dbReference type="PROSITE" id="PS50850"/>
    </source>
</evidence>
<dbReference type="NCBIfam" id="TIGR00792">
    <property type="entry name" value="gph"/>
    <property type="match status" value="1"/>
</dbReference>
<dbReference type="Gene3D" id="1.20.1250.20">
    <property type="entry name" value="MFS general substrate transporter like domains"/>
    <property type="match status" value="2"/>
</dbReference>
<evidence type="ECO:0000256" key="5">
    <source>
        <dbReference type="SAM" id="Phobius"/>
    </source>
</evidence>
<keyword evidence="8" id="KW-1185">Reference proteome</keyword>
<dbReference type="PANTHER" id="PTHR11328:SF24">
    <property type="entry name" value="MAJOR FACILITATOR SUPERFAMILY (MFS) PROFILE DOMAIN-CONTAINING PROTEIN"/>
    <property type="match status" value="1"/>
</dbReference>
<feature type="transmembrane region" description="Helical" evidence="5">
    <location>
        <begin position="156"/>
        <end position="178"/>
    </location>
</feature>
<feature type="transmembrane region" description="Helical" evidence="5">
    <location>
        <begin position="269"/>
        <end position="288"/>
    </location>
</feature>
<feature type="transmembrane region" description="Helical" evidence="5">
    <location>
        <begin position="411"/>
        <end position="433"/>
    </location>
</feature>
<dbReference type="AlphaFoldDB" id="A0A3M0CFK5"/>
<evidence type="ECO:0000313" key="7">
    <source>
        <dbReference type="EMBL" id="RMB01943.1"/>
    </source>
</evidence>
<keyword evidence="2 5" id="KW-0812">Transmembrane</keyword>
<dbReference type="GO" id="GO:0006814">
    <property type="term" value="P:sodium ion transport"/>
    <property type="evidence" value="ECO:0007669"/>
    <property type="project" value="InterPro"/>
</dbReference>
<keyword evidence="4 5" id="KW-0472">Membrane</keyword>
<feature type="transmembrane region" description="Helical" evidence="5">
    <location>
        <begin position="115"/>
        <end position="135"/>
    </location>
</feature>
<dbReference type="Pfam" id="PF13347">
    <property type="entry name" value="MFS_2"/>
    <property type="match status" value="1"/>
</dbReference>
<feature type="transmembrane region" description="Helical" evidence="5">
    <location>
        <begin position="184"/>
        <end position="205"/>
    </location>
</feature>
<dbReference type="InterPro" id="IPR001927">
    <property type="entry name" value="Na/Gal_symport"/>
</dbReference>